<protein>
    <submittedName>
        <fullName evidence="1">Uncharacterized protein</fullName>
    </submittedName>
</protein>
<evidence type="ECO:0000313" key="1">
    <source>
        <dbReference type="EMBL" id="KAJ9102992.1"/>
    </source>
</evidence>
<sequence>MAQQNEQGNTKEGLENGAKGQSIEKVSLSVDVLGEREHGRLCMQQSARGETPVSLPSINSLLYSPSSKGLSDVVRQAKIQRLDVRDPPPWTGYRPRRPASSSGDTTAASIMAPPSSNLAAPKDDRITPSQLAANDGRTPETPIWLAIKGTVFDVTPKRAMYGPGAGYHVFAGKDGSVGLGKSSLKPEDAIPDYTTLEPAEMKVLDQWYDFFSKRYNVVGKVVAE</sequence>
<organism evidence="1 2">
    <name type="scientific">Naganishia cerealis</name>
    <dbReference type="NCBI Taxonomy" id="610337"/>
    <lineage>
        <taxon>Eukaryota</taxon>
        <taxon>Fungi</taxon>
        <taxon>Dikarya</taxon>
        <taxon>Basidiomycota</taxon>
        <taxon>Agaricomycotina</taxon>
        <taxon>Tremellomycetes</taxon>
        <taxon>Filobasidiales</taxon>
        <taxon>Filobasidiaceae</taxon>
        <taxon>Naganishia</taxon>
    </lineage>
</organism>
<gene>
    <name evidence="1" type="ORF">QFC19_004549</name>
</gene>
<proteinExistence type="predicted"/>
<dbReference type="EMBL" id="JASBWR010000048">
    <property type="protein sequence ID" value="KAJ9102992.1"/>
    <property type="molecule type" value="Genomic_DNA"/>
</dbReference>
<dbReference type="Proteomes" id="UP001241377">
    <property type="component" value="Unassembled WGS sequence"/>
</dbReference>
<comment type="caution">
    <text evidence="1">The sequence shown here is derived from an EMBL/GenBank/DDBJ whole genome shotgun (WGS) entry which is preliminary data.</text>
</comment>
<accession>A0ACC2VX42</accession>
<reference evidence="1" key="1">
    <citation type="submission" date="2023-04" db="EMBL/GenBank/DDBJ databases">
        <title>Draft Genome sequencing of Naganishia species isolated from polar environments using Oxford Nanopore Technology.</title>
        <authorList>
            <person name="Leo P."/>
            <person name="Venkateswaran K."/>
        </authorList>
    </citation>
    <scope>NUCLEOTIDE SEQUENCE</scope>
    <source>
        <strain evidence="1">MNA-CCFEE 5261</strain>
    </source>
</reference>
<name>A0ACC2VX42_9TREE</name>
<keyword evidence="2" id="KW-1185">Reference proteome</keyword>
<evidence type="ECO:0000313" key="2">
    <source>
        <dbReference type="Proteomes" id="UP001241377"/>
    </source>
</evidence>